<dbReference type="Pfam" id="PF01915">
    <property type="entry name" value="Glyco_hydro_3_C"/>
    <property type="match status" value="1"/>
</dbReference>
<dbReference type="GO" id="GO:0009251">
    <property type="term" value="P:glucan catabolic process"/>
    <property type="evidence" value="ECO:0007669"/>
    <property type="project" value="TreeGrafter"/>
</dbReference>
<dbReference type="Proteomes" id="UP000324241">
    <property type="component" value="Unassembled WGS sequence"/>
</dbReference>
<accession>A0A5M9MQT2</accession>
<evidence type="ECO:0000256" key="3">
    <source>
        <dbReference type="ARBA" id="ARBA00023277"/>
    </source>
</evidence>
<dbReference type="SUPFAM" id="SSF52279">
    <property type="entry name" value="Beta-D-glucan exohydrolase, C-terminal domain"/>
    <property type="match status" value="1"/>
</dbReference>
<comment type="similarity">
    <text evidence="1">Belongs to the glycosyl hydrolase 3 family.</text>
</comment>
<dbReference type="OrthoDB" id="2123594at2759"/>
<dbReference type="InterPro" id="IPR051915">
    <property type="entry name" value="Cellulose_Degrad_GH3"/>
</dbReference>
<dbReference type="AlphaFoldDB" id="A0A5M9MQT2"/>
<reference evidence="7 8" key="1">
    <citation type="submission" date="2019-08" db="EMBL/GenBank/DDBJ databases">
        <title>The genome sequence of a newly discovered highly antifungal drug resistant Aspergillus species, Aspergillus tanneri NIH 1004.</title>
        <authorList>
            <person name="Mounaud S."/>
            <person name="Singh I."/>
            <person name="Joardar V."/>
            <person name="Pakala S."/>
            <person name="Pakala S."/>
            <person name="Venepally P."/>
            <person name="Chung J.K."/>
            <person name="Losada L."/>
            <person name="Nierman W.C."/>
        </authorList>
    </citation>
    <scope>NUCLEOTIDE SEQUENCE [LARGE SCALE GENOMIC DNA]</scope>
    <source>
        <strain evidence="7 8">NIH1004</strain>
    </source>
</reference>
<dbReference type="EMBL" id="QUQM01000004">
    <property type="protein sequence ID" value="KAA8647660.1"/>
    <property type="molecule type" value="Genomic_DNA"/>
</dbReference>
<feature type="compositionally biased region" description="Low complexity" evidence="5">
    <location>
        <begin position="97"/>
        <end position="112"/>
    </location>
</feature>
<keyword evidence="4" id="KW-0326">Glycosidase</keyword>
<sequence>MFVLSMGKPITDVWLSETSSTLIQQFYPSEQGGHALADVRSGDYHPSGKLFVSFPRYVGDLPIYYDYLDSSHDSGTKYDNRHLYLATSMSLGVPYHGTRSGTGRVTRSSSTGLSAYTRRRSQRRTPPRSVWKSLMSPHQESTEVA</sequence>
<dbReference type="InterPro" id="IPR002772">
    <property type="entry name" value="Glyco_hydro_3_C"/>
</dbReference>
<dbReference type="GeneID" id="54329056"/>
<evidence type="ECO:0000313" key="7">
    <source>
        <dbReference type="EMBL" id="KAA8647660.1"/>
    </source>
</evidence>
<evidence type="ECO:0000256" key="1">
    <source>
        <dbReference type="ARBA" id="ARBA00005336"/>
    </source>
</evidence>
<evidence type="ECO:0000259" key="6">
    <source>
        <dbReference type="Pfam" id="PF01915"/>
    </source>
</evidence>
<dbReference type="PANTHER" id="PTHR30620">
    <property type="entry name" value="PERIPLASMIC BETA-GLUCOSIDASE-RELATED"/>
    <property type="match status" value="1"/>
</dbReference>
<feature type="region of interest" description="Disordered" evidence="5">
    <location>
        <begin position="97"/>
        <end position="145"/>
    </location>
</feature>
<comment type="caution">
    <text evidence="7">The sequence shown here is derived from an EMBL/GenBank/DDBJ whole genome shotgun (WGS) entry which is preliminary data.</text>
</comment>
<dbReference type="InterPro" id="IPR036881">
    <property type="entry name" value="Glyco_hydro_3_C_sf"/>
</dbReference>
<dbReference type="Gene3D" id="3.40.50.1700">
    <property type="entry name" value="Glycoside hydrolase family 3 C-terminal domain"/>
    <property type="match status" value="1"/>
</dbReference>
<dbReference type="RefSeq" id="XP_033427021.1">
    <property type="nucleotide sequence ID" value="XM_033570989.1"/>
</dbReference>
<evidence type="ECO:0000313" key="8">
    <source>
        <dbReference type="Proteomes" id="UP000324241"/>
    </source>
</evidence>
<evidence type="ECO:0000256" key="2">
    <source>
        <dbReference type="ARBA" id="ARBA00022801"/>
    </source>
</evidence>
<keyword evidence="3" id="KW-0119">Carbohydrate metabolism</keyword>
<feature type="compositionally biased region" description="Basic residues" evidence="5">
    <location>
        <begin position="117"/>
        <end position="126"/>
    </location>
</feature>
<feature type="compositionally biased region" description="Polar residues" evidence="5">
    <location>
        <begin position="136"/>
        <end position="145"/>
    </location>
</feature>
<dbReference type="GO" id="GO:0008422">
    <property type="term" value="F:beta-glucosidase activity"/>
    <property type="evidence" value="ECO:0007669"/>
    <property type="project" value="TreeGrafter"/>
</dbReference>
<proteinExistence type="inferred from homology"/>
<organism evidence="7 8">
    <name type="scientific">Aspergillus tanneri</name>
    <dbReference type="NCBI Taxonomy" id="1220188"/>
    <lineage>
        <taxon>Eukaryota</taxon>
        <taxon>Fungi</taxon>
        <taxon>Dikarya</taxon>
        <taxon>Ascomycota</taxon>
        <taxon>Pezizomycotina</taxon>
        <taxon>Eurotiomycetes</taxon>
        <taxon>Eurotiomycetidae</taxon>
        <taxon>Eurotiales</taxon>
        <taxon>Aspergillaceae</taxon>
        <taxon>Aspergillus</taxon>
        <taxon>Aspergillus subgen. Circumdati</taxon>
    </lineage>
</organism>
<gene>
    <name evidence="7" type="ORF">ATNIH1004_006354</name>
</gene>
<dbReference type="VEuPathDB" id="FungiDB:EYZ11_007379"/>
<dbReference type="PANTHER" id="PTHR30620:SF117">
    <property type="entry name" value="BETA-1,4-XYLOSIDASE (EUROFUNG)"/>
    <property type="match status" value="1"/>
</dbReference>
<feature type="domain" description="Glycoside hydrolase family 3 C-terminal" evidence="6">
    <location>
        <begin position="3"/>
        <end position="80"/>
    </location>
</feature>
<name>A0A5M9MQT2_9EURO</name>
<protein>
    <recommendedName>
        <fullName evidence="6">Glycoside hydrolase family 3 C-terminal domain-containing protein</fullName>
    </recommendedName>
</protein>
<evidence type="ECO:0000256" key="5">
    <source>
        <dbReference type="SAM" id="MobiDB-lite"/>
    </source>
</evidence>
<evidence type="ECO:0000256" key="4">
    <source>
        <dbReference type="ARBA" id="ARBA00023295"/>
    </source>
</evidence>
<keyword evidence="2" id="KW-0378">Hydrolase</keyword>